<evidence type="ECO:0000313" key="2">
    <source>
        <dbReference type="Proteomes" id="UP001204142"/>
    </source>
</evidence>
<dbReference type="EC" id="2.1.1.-" evidence="1"/>
<reference evidence="1 2" key="1">
    <citation type="submission" date="2022-07" db="EMBL/GenBank/DDBJ databases">
        <authorList>
            <person name="Xamxidin M."/>
            <person name="Wu M."/>
        </authorList>
    </citation>
    <scope>NUCLEOTIDE SEQUENCE [LARGE SCALE GENOMIC DNA]</scope>
    <source>
        <strain evidence="1 2">NBRC 111650</strain>
    </source>
</reference>
<gene>
    <name evidence="1" type="ORF">NQT62_04705</name>
</gene>
<evidence type="ECO:0000313" key="1">
    <source>
        <dbReference type="EMBL" id="MCQ8895742.1"/>
    </source>
</evidence>
<dbReference type="Gene3D" id="3.40.50.150">
    <property type="entry name" value="Vaccinia Virus protein VP39"/>
    <property type="match status" value="1"/>
</dbReference>
<keyword evidence="1" id="KW-0489">Methyltransferase</keyword>
<dbReference type="EMBL" id="JANIGO010000001">
    <property type="protein sequence ID" value="MCQ8895742.1"/>
    <property type="molecule type" value="Genomic_DNA"/>
</dbReference>
<comment type="caution">
    <text evidence="1">The sequence shown here is derived from an EMBL/GenBank/DDBJ whole genome shotgun (WGS) entry which is preliminary data.</text>
</comment>
<proteinExistence type="predicted"/>
<organism evidence="1 2">
    <name type="scientific">Limnobacter humi</name>
    <dbReference type="NCBI Taxonomy" id="1778671"/>
    <lineage>
        <taxon>Bacteria</taxon>
        <taxon>Pseudomonadati</taxon>
        <taxon>Pseudomonadota</taxon>
        <taxon>Betaproteobacteria</taxon>
        <taxon>Burkholderiales</taxon>
        <taxon>Burkholderiaceae</taxon>
        <taxon>Limnobacter</taxon>
    </lineage>
</organism>
<keyword evidence="1" id="KW-0808">Transferase</keyword>
<dbReference type="RefSeq" id="WP_256763449.1">
    <property type="nucleotide sequence ID" value="NZ_JANIGO010000001.1"/>
</dbReference>
<dbReference type="GO" id="GO:0032259">
    <property type="term" value="P:methylation"/>
    <property type="evidence" value="ECO:0007669"/>
    <property type="project" value="UniProtKB-KW"/>
</dbReference>
<dbReference type="SUPFAM" id="SSF53335">
    <property type="entry name" value="S-adenosyl-L-methionine-dependent methyltransferases"/>
    <property type="match status" value="1"/>
</dbReference>
<dbReference type="Pfam" id="PF13578">
    <property type="entry name" value="Methyltransf_24"/>
    <property type="match status" value="1"/>
</dbReference>
<accession>A0ABT1WDZ5</accession>
<sequence>MNARLPDHTVIQAIRPKVLFKAIENRFPGQNVGFTVNIPSPDIGGMTLLESSVLVSLAKLTGASSLFEFGTFMGATTLLLAQNTPVDAQVVTIDLPPDEVSSTHTGDVLKDGDANDDYLRSAFADQGARCLARADAAVHSKVQQILQDSTTLDVREQGFEHQFDFIFIDGGHHFDIVKKDTENAYRMARKNAVVLWHDYASNIHSDVTEFLNGHAQGRRIYHVEHTMIAFELLGDFSTLLSGS</sequence>
<name>A0ABT1WDZ5_9BURK</name>
<dbReference type="GO" id="GO:0008168">
    <property type="term" value="F:methyltransferase activity"/>
    <property type="evidence" value="ECO:0007669"/>
    <property type="project" value="UniProtKB-KW"/>
</dbReference>
<dbReference type="Proteomes" id="UP001204142">
    <property type="component" value="Unassembled WGS sequence"/>
</dbReference>
<protein>
    <submittedName>
        <fullName evidence="1">Class I SAM-dependent methyltransferase</fullName>
        <ecNumber evidence="1">2.1.1.-</ecNumber>
    </submittedName>
</protein>
<dbReference type="InterPro" id="IPR029063">
    <property type="entry name" value="SAM-dependent_MTases_sf"/>
</dbReference>
<keyword evidence="2" id="KW-1185">Reference proteome</keyword>